<dbReference type="Pfam" id="PF13416">
    <property type="entry name" value="SBP_bac_8"/>
    <property type="match status" value="1"/>
</dbReference>
<dbReference type="PRINTS" id="PR00909">
    <property type="entry name" value="SPERMDNBNDNG"/>
</dbReference>
<evidence type="ECO:0000313" key="6">
    <source>
        <dbReference type="EMBL" id="AYV37089.1"/>
    </source>
</evidence>
<evidence type="ECO:0000256" key="3">
    <source>
        <dbReference type="ARBA" id="ARBA00022729"/>
    </source>
</evidence>
<keyword evidence="3 5" id="KW-0732">Signal</keyword>
<accession>A0AAN1UPL8</accession>
<dbReference type="GO" id="GO:0042597">
    <property type="term" value="C:periplasmic space"/>
    <property type="evidence" value="ECO:0007669"/>
    <property type="project" value="UniProtKB-SubCell"/>
</dbReference>
<comment type="subcellular location">
    <subcellularLocation>
        <location evidence="1">Periplasm</location>
    </subcellularLocation>
</comment>
<dbReference type="EMBL" id="CP033604">
    <property type="protein sequence ID" value="AYV37089.1"/>
    <property type="molecule type" value="Genomic_DNA"/>
</dbReference>
<dbReference type="InterPro" id="IPR001188">
    <property type="entry name" value="Sperm_putr-bd"/>
</dbReference>
<dbReference type="CDD" id="cd13588">
    <property type="entry name" value="PBP2_polyamine_1"/>
    <property type="match status" value="1"/>
</dbReference>
<dbReference type="Gene3D" id="3.40.190.10">
    <property type="entry name" value="Periplasmic binding protein-like II"/>
    <property type="match status" value="2"/>
</dbReference>
<dbReference type="AlphaFoldDB" id="A0AAN1UPL8"/>
<dbReference type="Proteomes" id="UP000267614">
    <property type="component" value="Chromosome"/>
</dbReference>
<dbReference type="GO" id="GO:0019808">
    <property type="term" value="F:polyamine binding"/>
    <property type="evidence" value="ECO:0007669"/>
    <property type="project" value="InterPro"/>
</dbReference>
<dbReference type="PANTHER" id="PTHR30222:SF18">
    <property type="entry name" value="BIFUNCTIONAL POLYHYDROXYBUTYRATE SYNTHASE _ ABC TRANSPORTER PERIPLASMIC BINDING PROTEIN-RELATED"/>
    <property type="match status" value="1"/>
</dbReference>
<proteinExistence type="predicted"/>
<feature type="signal peptide" evidence="5">
    <location>
        <begin position="1"/>
        <end position="21"/>
    </location>
</feature>
<reference evidence="6 7" key="1">
    <citation type="submission" date="2018-11" db="EMBL/GenBank/DDBJ databases">
        <title>Complete genome sequence of multidrug-resistant Aeromonas veronii strain MS-18-37.</title>
        <authorList>
            <person name="Abdelhamed H."/>
            <person name="Lawrence M."/>
            <person name="Waldbieser G."/>
        </authorList>
    </citation>
    <scope>NUCLEOTIDE SEQUENCE [LARGE SCALE GENOMIC DNA]</scope>
    <source>
        <strain evidence="6 7">MS-18-37</strain>
    </source>
</reference>
<dbReference type="GO" id="GO:0015846">
    <property type="term" value="P:polyamine transport"/>
    <property type="evidence" value="ECO:0007669"/>
    <property type="project" value="InterPro"/>
</dbReference>
<name>A0AAN1UPL8_AERVE</name>
<evidence type="ECO:0000256" key="5">
    <source>
        <dbReference type="SAM" id="SignalP"/>
    </source>
</evidence>
<dbReference type="RefSeq" id="WP_040069346.1">
    <property type="nucleotide sequence ID" value="NZ_CDDU01000048.1"/>
</dbReference>
<dbReference type="SUPFAM" id="SSF53850">
    <property type="entry name" value="Periplasmic binding protein-like II"/>
    <property type="match status" value="1"/>
</dbReference>
<evidence type="ECO:0000256" key="2">
    <source>
        <dbReference type="ARBA" id="ARBA00022448"/>
    </source>
</evidence>
<dbReference type="InterPro" id="IPR006059">
    <property type="entry name" value="SBP"/>
</dbReference>
<dbReference type="PANTHER" id="PTHR30222">
    <property type="entry name" value="SPERMIDINE/PUTRESCINE-BINDING PERIPLASMIC PROTEIN"/>
    <property type="match status" value="1"/>
</dbReference>
<organism evidence="6 7">
    <name type="scientific">Aeromonas veronii</name>
    <dbReference type="NCBI Taxonomy" id="654"/>
    <lineage>
        <taxon>Bacteria</taxon>
        <taxon>Pseudomonadati</taxon>
        <taxon>Pseudomonadota</taxon>
        <taxon>Gammaproteobacteria</taxon>
        <taxon>Aeromonadales</taxon>
        <taxon>Aeromonadaceae</taxon>
        <taxon>Aeromonas</taxon>
    </lineage>
</organism>
<gene>
    <name evidence="6" type="ORF">EFI48_09800</name>
</gene>
<evidence type="ECO:0000313" key="7">
    <source>
        <dbReference type="Proteomes" id="UP000267614"/>
    </source>
</evidence>
<evidence type="ECO:0000256" key="4">
    <source>
        <dbReference type="ARBA" id="ARBA00022764"/>
    </source>
</evidence>
<evidence type="ECO:0000256" key="1">
    <source>
        <dbReference type="ARBA" id="ARBA00004418"/>
    </source>
</evidence>
<feature type="chain" id="PRO_5042948666" evidence="5">
    <location>
        <begin position="22"/>
        <end position="381"/>
    </location>
</feature>
<sequence>MKLTPLMLALVPALLAGQTQAAPTELGKGEGQLNIVAWAGYVERGETDKNYDWVTGFEKETGCKVNVKTAATSDEMVALMNEGGFDLVTASGDASLRLIAGGKVQALNLALIPSYSKIDPRLQNAPWHTVDGKHYGVPYQWGGNILMYNTKVFPKAPDSWNVVFEEQTLADGKSNKGRVQAFDGPIHIADAALYLMTHQPALGIKDPYELNEDQYKASLDLLRKQRQLVGRYWHDAFVQIDDFKNEGVVASGSWPFQANALIADKQPIATTVPKEGVTGWADTSMVHSDAKNLTCAYKWLEHSLSNKLQGDLAAWFGSVPVVPAACEGNALLGPTGCKTNGIDNFDLVRFWRTPVSQCKSQGTCVPYYRWVSDYIAILGGR</sequence>
<protein>
    <submittedName>
        <fullName evidence="6">Extracellular solute-binding protein</fullName>
    </submittedName>
</protein>
<keyword evidence="2" id="KW-0813">Transport</keyword>
<keyword evidence="4" id="KW-0574">Periplasm</keyword>